<organism evidence="2 3">
    <name type="scientific">Polynucleobacter duraquae</name>
    <dbReference type="NCBI Taxonomy" id="1835254"/>
    <lineage>
        <taxon>Bacteria</taxon>
        <taxon>Pseudomonadati</taxon>
        <taxon>Pseudomonadota</taxon>
        <taxon>Betaproteobacteria</taxon>
        <taxon>Burkholderiales</taxon>
        <taxon>Burkholderiaceae</taxon>
        <taxon>Polynucleobacter</taxon>
    </lineage>
</organism>
<dbReference type="STRING" id="1835254.CL55_00007180"/>
<accession>A0A0E3ZJE0</accession>
<dbReference type="InterPro" id="IPR018588">
    <property type="entry name" value="Dihaem_cytochrome-c"/>
</dbReference>
<protein>
    <submittedName>
        <fullName evidence="2">Dihem cytochrome c</fullName>
    </submittedName>
</protein>
<dbReference type="Proteomes" id="UP000061135">
    <property type="component" value="Chromosome"/>
</dbReference>
<dbReference type="RefSeq" id="WP_066024294.1">
    <property type="nucleotide sequence ID" value="NZ_CP007501.1"/>
</dbReference>
<feature type="chain" id="PRO_5002416587" evidence="1">
    <location>
        <begin position="26"/>
        <end position="158"/>
    </location>
</feature>
<dbReference type="EMBL" id="CP007501">
    <property type="protein sequence ID" value="AKD25051.1"/>
    <property type="molecule type" value="Genomic_DNA"/>
</dbReference>
<proteinExistence type="predicted"/>
<dbReference type="PATRIC" id="fig|576611.7.peg.726"/>
<dbReference type="InterPro" id="IPR036280">
    <property type="entry name" value="Multihaem_cyt_sf"/>
</dbReference>
<dbReference type="Pfam" id="PF09626">
    <property type="entry name" value="DHC"/>
    <property type="match status" value="1"/>
</dbReference>
<dbReference type="AlphaFoldDB" id="A0A0E3ZJE0"/>
<evidence type="ECO:0000313" key="3">
    <source>
        <dbReference type="Proteomes" id="UP000061135"/>
    </source>
</evidence>
<dbReference type="SUPFAM" id="SSF48695">
    <property type="entry name" value="Multiheme cytochromes"/>
    <property type="match status" value="1"/>
</dbReference>
<sequence length="158" mass="17649">MNSIKMKNTIFIVTTFLLASPFTFAGKMTMPTDAPASYEAECASCHMAYPPALLSQQSWKNMMSSLSKHFGTDASVDPKTQTELTNWLVKNATTRQKYSETAPENRITKTSWFIRKHDEVRPEVWKRASIKSPANCGACHIDAANGVFSEKNIKIPAK</sequence>
<dbReference type="HOGENOM" id="CLU_121881_0_0_4"/>
<keyword evidence="1" id="KW-0732">Signal</keyword>
<feature type="signal peptide" evidence="1">
    <location>
        <begin position="1"/>
        <end position="25"/>
    </location>
</feature>
<dbReference type="KEGG" id="pdq:CL55_00007180"/>
<keyword evidence="3" id="KW-1185">Reference proteome</keyword>
<evidence type="ECO:0000313" key="2">
    <source>
        <dbReference type="EMBL" id="AKD25051.1"/>
    </source>
</evidence>
<name>A0A0E3ZJE0_9BURK</name>
<evidence type="ECO:0000256" key="1">
    <source>
        <dbReference type="SAM" id="SignalP"/>
    </source>
</evidence>
<gene>
    <name evidence="2" type="ORF">CL55_00007180</name>
</gene>
<reference evidence="2 3" key="1">
    <citation type="submission" date="2014-03" db="EMBL/GenBank/DDBJ databases">
        <title>Genome of Polynucleobacter strain MWH-MoK4.</title>
        <authorList>
            <person name="Hahn M.W."/>
        </authorList>
    </citation>
    <scope>NUCLEOTIDE SEQUENCE [LARGE SCALE GENOMIC DNA]</scope>
    <source>
        <strain evidence="2 3">MWH-MoK4</strain>
    </source>
</reference>